<comment type="cofactor">
    <cofactor evidence="1 13">
        <name>FAD</name>
        <dbReference type="ChEBI" id="CHEBI:57692"/>
    </cofactor>
</comment>
<evidence type="ECO:0000256" key="11">
    <source>
        <dbReference type="ARBA" id="ARBA00039033"/>
    </source>
</evidence>
<comment type="catalytic activity">
    <reaction evidence="12">
        <text>glutaryl-CoA + oxidized [electron-transfer flavoprotein] + 2 H(+) = (2E)-butenoyl-CoA + reduced [electron-transfer flavoprotein] + CO2</text>
        <dbReference type="Rhea" id="RHEA:13389"/>
        <dbReference type="Rhea" id="RHEA-COMP:10685"/>
        <dbReference type="Rhea" id="RHEA-COMP:10686"/>
        <dbReference type="ChEBI" id="CHEBI:15378"/>
        <dbReference type="ChEBI" id="CHEBI:16526"/>
        <dbReference type="ChEBI" id="CHEBI:57332"/>
        <dbReference type="ChEBI" id="CHEBI:57378"/>
        <dbReference type="ChEBI" id="CHEBI:57692"/>
        <dbReference type="ChEBI" id="CHEBI:58307"/>
        <dbReference type="EC" id="1.3.8.6"/>
    </reaction>
</comment>
<evidence type="ECO:0000256" key="3">
    <source>
        <dbReference type="ARBA" id="ARBA00009347"/>
    </source>
</evidence>
<keyword evidence="7 13" id="KW-0560">Oxidoreductase</keyword>
<dbReference type="PROSITE" id="PS00073">
    <property type="entry name" value="ACYL_COA_DH_2"/>
    <property type="match status" value="1"/>
</dbReference>
<keyword evidence="6" id="KW-0809">Transit peptide</keyword>
<evidence type="ECO:0000313" key="18">
    <source>
        <dbReference type="Proteomes" id="UP000475862"/>
    </source>
</evidence>
<dbReference type="InterPro" id="IPR013786">
    <property type="entry name" value="AcylCoA_DH/ox_N"/>
</dbReference>
<dbReference type="InterPro" id="IPR006089">
    <property type="entry name" value="Acyl-CoA_DH_CS"/>
</dbReference>
<keyword evidence="8" id="KW-0496">Mitochondrion</keyword>
<evidence type="ECO:0000259" key="14">
    <source>
        <dbReference type="Pfam" id="PF00441"/>
    </source>
</evidence>
<dbReference type="FunFam" id="1.20.140.10:FF:000006">
    <property type="entry name" value="Glutaryl-CoA dehydrogenase, mitochondrial"/>
    <property type="match status" value="1"/>
</dbReference>
<dbReference type="EC" id="1.3.8.6" evidence="11"/>
<dbReference type="SUPFAM" id="SSF56645">
    <property type="entry name" value="Acyl-CoA dehydrogenase NM domain-like"/>
    <property type="match status" value="1"/>
</dbReference>
<dbReference type="InterPro" id="IPR046373">
    <property type="entry name" value="Acyl-CoA_Oxase/DH_mid-dom_sf"/>
</dbReference>
<feature type="domain" description="Acyl-CoA oxidase/dehydrogenase middle" evidence="15">
    <location>
        <begin position="166"/>
        <end position="259"/>
    </location>
</feature>
<dbReference type="InterPro" id="IPR009100">
    <property type="entry name" value="AcylCoA_DH/oxidase_NM_dom_sf"/>
</dbReference>
<dbReference type="CDD" id="cd01151">
    <property type="entry name" value="GCD"/>
    <property type="match status" value="1"/>
</dbReference>
<dbReference type="Pfam" id="PF02771">
    <property type="entry name" value="Acyl-CoA_dh_N"/>
    <property type="match status" value="1"/>
</dbReference>
<dbReference type="GO" id="GO:0046949">
    <property type="term" value="P:fatty-acyl-CoA biosynthetic process"/>
    <property type="evidence" value="ECO:0007669"/>
    <property type="project" value="TreeGrafter"/>
</dbReference>
<evidence type="ECO:0000313" key="17">
    <source>
        <dbReference type="EMBL" id="KAE9541694.1"/>
    </source>
</evidence>
<comment type="similarity">
    <text evidence="3 13">Belongs to the acyl-CoA dehydrogenase family.</text>
</comment>
<comment type="subcellular location">
    <subcellularLocation>
        <location evidence="2">Mitochondrion matrix</location>
    </subcellularLocation>
</comment>
<dbReference type="GO" id="GO:0004361">
    <property type="term" value="F:glutaryl-CoA dehydrogenase activity"/>
    <property type="evidence" value="ECO:0007669"/>
    <property type="project" value="UniProtKB-EC"/>
</dbReference>
<evidence type="ECO:0000256" key="8">
    <source>
        <dbReference type="ARBA" id="ARBA00023128"/>
    </source>
</evidence>
<evidence type="ECO:0000259" key="15">
    <source>
        <dbReference type="Pfam" id="PF02770"/>
    </source>
</evidence>
<evidence type="ECO:0000256" key="4">
    <source>
        <dbReference type="ARBA" id="ARBA00022630"/>
    </source>
</evidence>
<accession>A0A6G0U1D9</accession>
<dbReference type="OrthoDB" id="435240at2759"/>
<comment type="caution">
    <text evidence="17">The sequence shown here is derived from an EMBL/GenBank/DDBJ whole genome shotgun (WGS) entry which is preliminary data.</text>
</comment>
<dbReference type="Gene3D" id="1.20.140.10">
    <property type="entry name" value="Butyryl-CoA Dehydrogenase, subunit A, domain 3"/>
    <property type="match status" value="1"/>
</dbReference>
<dbReference type="PANTHER" id="PTHR42807:SF1">
    <property type="entry name" value="GLUTARYL-COA DEHYDROGENASE, MITOCHONDRIAL"/>
    <property type="match status" value="1"/>
</dbReference>
<organism evidence="17 18">
    <name type="scientific">Aphis glycines</name>
    <name type="common">Soybean aphid</name>
    <dbReference type="NCBI Taxonomy" id="307491"/>
    <lineage>
        <taxon>Eukaryota</taxon>
        <taxon>Metazoa</taxon>
        <taxon>Ecdysozoa</taxon>
        <taxon>Arthropoda</taxon>
        <taxon>Hexapoda</taxon>
        <taxon>Insecta</taxon>
        <taxon>Pterygota</taxon>
        <taxon>Neoptera</taxon>
        <taxon>Paraneoptera</taxon>
        <taxon>Hemiptera</taxon>
        <taxon>Sternorrhyncha</taxon>
        <taxon>Aphidomorpha</taxon>
        <taxon>Aphidoidea</taxon>
        <taxon>Aphididae</taxon>
        <taxon>Aphidini</taxon>
        <taxon>Aphis</taxon>
        <taxon>Aphis</taxon>
    </lineage>
</organism>
<dbReference type="InterPro" id="IPR009075">
    <property type="entry name" value="AcylCo_DH/oxidase_C"/>
</dbReference>
<evidence type="ECO:0000256" key="1">
    <source>
        <dbReference type="ARBA" id="ARBA00001974"/>
    </source>
</evidence>
<dbReference type="GO" id="GO:0050660">
    <property type="term" value="F:flavin adenine dinucleotide binding"/>
    <property type="evidence" value="ECO:0007669"/>
    <property type="project" value="InterPro"/>
</dbReference>
<evidence type="ECO:0000259" key="16">
    <source>
        <dbReference type="Pfam" id="PF02771"/>
    </source>
</evidence>
<feature type="domain" description="Acyl-CoA dehydrogenase/oxidase C-terminal" evidence="14">
    <location>
        <begin position="278"/>
        <end position="418"/>
    </location>
</feature>
<comment type="pathway">
    <text evidence="10">Amino-acid metabolism; tryptophan metabolism.</text>
</comment>
<dbReference type="InterPro" id="IPR036250">
    <property type="entry name" value="AcylCo_DH-like_C"/>
</dbReference>
<dbReference type="Pfam" id="PF00441">
    <property type="entry name" value="Acyl-CoA_dh_1"/>
    <property type="match status" value="1"/>
</dbReference>
<evidence type="ECO:0000256" key="13">
    <source>
        <dbReference type="RuleBase" id="RU362125"/>
    </source>
</evidence>
<comment type="pathway">
    <text evidence="9">Amino-acid metabolism; lysine degradation.</text>
</comment>
<gene>
    <name evidence="17" type="ORF">AGLY_003685</name>
</gene>
<keyword evidence="18" id="KW-1185">Reference proteome</keyword>
<dbReference type="AlphaFoldDB" id="A0A6G0U1D9"/>
<sequence>MQSPMSMVLRHYWRRSCVRYASSAPSFDWEDALNLDHNLTDEERQLKTSFRDFCQKALMPRILKSNRDGVYEKEVLKDMASMGALGCTIGAYGCTKVSQVGYGLIAREVERVDSAYRLDSVRGEFGFRSALSVQSSLVMHAIHAYGTEEQRERYLPRLATADLVGSFCLTEPNAGSDIGKMESKARYDSDTKSYILNGAKMWITNAPVADVFVVWAKCDDGRVRGFLVDRGTAGFSTSVIPGKMSLRASSTGSVYMDNCVVPEDSLLPGVSGMGGPFGCLNHARYGIAWGAFGAAEACLAVSRSYCLDRKQFGKPLAATQLIQKKYADMVTEISIGLLACLQVGRLKEQGLVTPEMISLIKRNSTGKALDIARWARDTLGGNGISDEYHVIRHLINLETVNTYEGTYDIHGLVLGRAITGIQAFQ</sequence>
<evidence type="ECO:0000256" key="9">
    <source>
        <dbReference type="ARBA" id="ARBA00037899"/>
    </source>
</evidence>
<dbReference type="PANTHER" id="PTHR42807">
    <property type="entry name" value="GLUTARYL-COA DEHYDROGENASE, MITOCHONDRIAL"/>
    <property type="match status" value="1"/>
</dbReference>
<protein>
    <recommendedName>
        <fullName evidence="11">glutaryl-CoA dehydrogenase (ETF)</fullName>
        <ecNumber evidence="11">1.3.8.6</ecNumber>
    </recommendedName>
</protein>
<name>A0A6G0U1D9_APHGL</name>
<dbReference type="InterPro" id="IPR006091">
    <property type="entry name" value="Acyl-CoA_Oxase/DH_mid-dom"/>
</dbReference>
<dbReference type="Gene3D" id="1.10.540.10">
    <property type="entry name" value="Acyl-CoA dehydrogenase/oxidase, N-terminal domain"/>
    <property type="match status" value="1"/>
</dbReference>
<evidence type="ECO:0000256" key="2">
    <source>
        <dbReference type="ARBA" id="ARBA00004305"/>
    </source>
</evidence>
<reference evidence="17 18" key="1">
    <citation type="submission" date="2019-08" db="EMBL/GenBank/DDBJ databases">
        <title>The genome of the soybean aphid Biotype 1, its phylome, world population structure and adaptation to the North American continent.</title>
        <authorList>
            <person name="Giordano R."/>
            <person name="Donthu R.K."/>
            <person name="Hernandez A.G."/>
            <person name="Wright C.L."/>
            <person name="Zimin A.V."/>
        </authorList>
    </citation>
    <scope>NUCLEOTIDE SEQUENCE [LARGE SCALE GENOMIC DNA]</scope>
    <source>
        <tissue evidence="17">Whole aphids</tissue>
    </source>
</reference>
<evidence type="ECO:0000256" key="10">
    <source>
        <dbReference type="ARBA" id="ARBA00037927"/>
    </source>
</evidence>
<dbReference type="GO" id="GO:0005759">
    <property type="term" value="C:mitochondrial matrix"/>
    <property type="evidence" value="ECO:0007669"/>
    <property type="project" value="UniProtKB-SubCell"/>
</dbReference>
<dbReference type="InterPro" id="IPR052033">
    <property type="entry name" value="Glutaryl-CoA_DH_mitochondrial"/>
</dbReference>
<dbReference type="SUPFAM" id="SSF47203">
    <property type="entry name" value="Acyl-CoA dehydrogenase C-terminal domain-like"/>
    <property type="match status" value="1"/>
</dbReference>
<dbReference type="Pfam" id="PF02770">
    <property type="entry name" value="Acyl-CoA_dh_M"/>
    <property type="match status" value="1"/>
</dbReference>
<dbReference type="GO" id="GO:0000062">
    <property type="term" value="F:fatty-acyl-CoA binding"/>
    <property type="evidence" value="ECO:0007669"/>
    <property type="project" value="TreeGrafter"/>
</dbReference>
<dbReference type="Proteomes" id="UP000475862">
    <property type="component" value="Unassembled WGS sequence"/>
</dbReference>
<evidence type="ECO:0000256" key="6">
    <source>
        <dbReference type="ARBA" id="ARBA00022946"/>
    </source>
</evidence>
<dbReference type="GO" id="GO:0033539">
    <property type="term" value="P:fatty acid beta-oxidation using acyl-CoA dehydrogenase"/>
    <property type="evidence" value="ECO:0007669"/>
    <property type="project" value="TreeGrafter"/>
</dbReference>
<feature type="domain" description="Acyl-CoA dehydrogenase/oxidase N-terminal" evidence="16">
    <location>
        <begin position="40"/>
        <end position="161"/>
    </location>
</feature>
<dbReference type="Gene3D" id="2.40.110.10">
    <property type="entry name" value="Butyryl-CoA Dehydrogenase, subunit A, domain 2"/>
    <property type="match status" value="1"/>
</dbReference>
<evidence type="ECO:0000256" key="5">
    <source>
        <dbReference type="ARBA" id="ARBA00022827"/>
    </source>
</evidence>
<dbReference type="InterPro" id="IPR037069">
    <property type="entry name" value="AcylCoA_DH/ox_N_sf"/>
</dbReference>
<keyword evidence="5 13" id="KW-0274">FAD</keyword>
<dbReference type="FunFam" id="1.10.540.10:FF:000026">
    <property type="entry name" value="Acyl-CoA dehydrogenase medium chain"/>
    <property type="match status" value="1"/>
</dbReference>
<keyword evidence="4 13" id="KW-0285">Flavoprotein</keyword>
<dbReference type="GO" id="GO:0005743">
    <property type="term" value="C:mitochondrial inner membrane"/>
    <property type="evidence" value="ECO:0007669"/>
    <property type="project" value="TreeGrafter"/>
</dbReference>
<evidence type="ECO:0000256" key="12">
    <source>
        <dbReference type="ARBA" id="ARBA00049493"/>
    </source>
</evidence>
<proteinExistence type="inferred from homology"/>
<dbReference type="EMBL" id="VYZN01000012">
    <property type="protein sequence ID" value="KAE9541694.1"/>
    <property type="molecule type" value="Genomic_DNA"/>
</dbReference>
<evidence type="ECO:0000256" key="7">
    <source>
        <dbReference type="ARBA" id="ARBA00023002"/>
    </source>
</evidence>